<keyword evidence="5" id="KW-0067">ATP-binding</keyword>
<dbReference type="Proteomes" id="UP001444071">
    <property type="component" value="Unassembled WGS sequence"/>
</dbReference>
<dbReference type="Gene3D" id="3.40.850.10">
    <property type="entry name" value="Kinesin motor domain"/>
    <property type="match status" value="1"/>
</dbReference>
<dbReference type="PANTHER" id="PTHR46184:SF3">
    <property type="entry name" value="UNCONVENTIONAL MYOSIN-IXA"/>
    <property type="match status" value="1"/>
</dbReference>
<comment type="similarity">
    <text evidence="9">Belongs to the TRAFAC class myosin-kinesin ATPase superfamily. Myosin family.</text>
</comment>
<dbReference type="InterPro" id="IPR001609">
    <property type="entry name" value="Myosin_head_motor_dom-like"/>
</dbReference>
<evidence type="ECO:0000256" key="2">
    <source>
        <dbReference type="ARBA" id="ARBA00004496"/>
    </source>
</evidence>
<evidence type="ECO:0000256" key="3">
    <source>
        <dbReference type="ARBA" id="ARBA00022490"/>
    </source>
</evidence>
<dbReference type="SMART" id="SM00242">
    <property type="entry name" value="MYSc"/>
    <property type="match status" value="1"/>
</dbReference>
<dbReference type="InterPro" id="IPR036961">
    <property type="entry name" value="Kinesin_motor_dom_sf"/>
</dbReference>
<dbReference type="PANTHER" id="PTHR46184">
    <property type="entry name" value="UNCONVENTIONAL MYOSIN-IXB-LIKE PROTEIN"/>
    <property type="match status" value="1"/>
</dbReference>
<keyword evidence="9" id="KW-0009">Actin-binding</keyword>
<dbReference type="SUPFAM" id="SSF52540">
    <property type="entry name" value="P-loop containing nucleoside triphosphate hydrolases"/>
    <property type="match status" value="1"/>
</dbReference>
<evidence type="ECO:0000313" key="11">
    <source>
        <dbReference type="EMBL" id="MEQ2269144.1"/>
    </source>
</evidence>
<name>A0ABV0WJ79_9TELE</name>
<keyword evidence="3" id="KW-0963">Cytoplasm</keyword>
<keyword evidence="12" id="KW-1185">Reference proteome</keyword>
<feature type="region of interest" description="Actin-binding" evidence="9">
    <location>
        <begin position="254"/>
        <end position="276"/>
    </location>
</feature>
<organism evidence="11 12">
    <name type="scientific">Xenotaenia resolanae</name>
    <dbReference type="NCBI Taxonomy" id="208358"/>
    <lineage>
        <taxon>Eukaryota</taxon>
        <taxon>Metazoa</taxon>
        <taxon>Chordata</taxon>
        <taxon>Craniata</taxon>
        <taxon>Vertebrata</taxon>
        <taxon>Euteleostomi</taxon>
        <taxon>Actinopterygii</taxon>
        <taxon>Neopterygii</taxon>
        <taxon>Teleostei</taxon>
        <taxon>Neoteleostei</taxon>
        <taxon>Acanthomorphata</taxon>
        <taxon>Ovalentaria</taxon>
        <taxon>Atherinomorphae</taxon>
        <taxon>Cyprinodontiformes</taxon>
        <taxon>Goodeidae</taxon>
        <taxon>Xenotaenia</taxon>
    </lineage>
</organism>
<keyword evidence="7" id="KW-0472">Membrane</keyword>
<keyword evidence="4" id="KW-0547">Nucleotide-binding</keyword>
<evidence type="ECO:0000256" key="8">
    <source>
        <dbReference type="ARBA" id="ARBA00023175"/>
    </source>
</evidence>
<keyword evidence="6 9" id="KW-0518">Myosin</keyword>
<proteinExistence type="inferred from homology"/>
<dbReference type="Gene3D" id="6.20.240.20">
    <property type="match status" value="1"/>
</dbReference>
<evidence type="ECO:0000256" key="6">
    <source>
        <dbReference type="ARBA" id="ARBA00023123"/>
    </source>
</evidence>
<feature type="domain" description="Myosin motor" evidence="10">
    <location>
        <begin position="1"/>
        <end position="373"/>
    </location>
</feature>
<sequence length="376" mass="43038">MEPAFIIRHYAGKVKYGVKDFREKNTDHMRPDIVALLKSSKNAFICSLIGIDPSATFRWAVLRAYFRALVAFREAGKRHTHKKIGHDDAAPCAVLKKMDSFSFLQHPVHQRSLEILQRCKEEKYSVTRKTPRTPLSDIQGSNAIMEKSPRGSPGLGWNGRVGRQSQLFPSSSNAEEDGIFVNSASSKLLERAHDILMRNKNYKSKQVLPKHLLNVKSLKYLSNLTLHDRITKSLLHLHKKKKPPSISAQFQASLNKLMETLGQSEPYFVKCIRSNADKLPLRFDDNLVLRQLRYTGMLETVRIRQSGYNVKYTFKDFVHHFSVLMPEGTISTKESIQESMDQLDLQPEGYQVGKTKLWRRSSKGFSILNPELKNIL</sequence>
<evidence type="ECO:0000256" key="1">
    <source>
        <dbReference type="ARBA" id="ARBA00004370"/>
    </source>
</evidence>
<evidence type="ECO:0000256" key="7">
    <source>
        <dbReference type="ARBA" id="ARBA00023136"/>
    </source>
</evidence>
<evidence type="ECO:0000256" key="9">
    <source>
        <dbReference type="PROSITE-ProRule" id="PRU00782"/>
    </source>
</evidence>
<evidence type="ECO:0000256" key="5">
    <source>
        <dbReference type="ARBA" id="ARBA00022840"/>
    </source>
</evidence>
<comment type="caution">
    <text evidence="9">Lacks conserved residue(s) required for the propagation of feature annotation.</text>
</comment>
<evidence type="ECO:0000256" key="4">
    <source>
        <dbReference type="ARBA" id="ARBA00022741"/>
    </source>
</evidence>
<reference evidence="11 12" key="1">
    <citation type="submission" date="2021-06" db="EMBL/GenBank/DDBJ databases">
        <authorList>
            <person name="Palmer J.M."/>
        </authorList>
    </citation>
    <scope>NUCLEOTIDE SEQUENCE [LARGE SCALE GENOMIC DNA]</scope>
    <source>
        <strain evidence="11 12">XR_2019</strain>
        <tissue evidence="11">Muscle</tissue>
    </source>
</reference>
<dbReference type="EMBL" id="JAHRIM010051113">
    <property type="protein sequence ID" value="MEQ2269144.1"/>
    <property type="molecule type" value="Genomic_DNA"/>
</dbReference>
<evidence type="ECO:0000313" key="12">
    <source>
        <dbReference type="Proteomes" id="UP001444071"/>
    </source>
</evidence>
<gene>
    <name evidence="11" type="primary">MYO9AA_1</name>
    <name evidence="11" type="ORF">XENORESO_000253</name>
</gene>
<dbReference type="PROSITE" id="PS51456">
    <property type="entry name" value="MYOSIN_MOTOR"/>
    <property type="match status" value="1"/>
</dbReference>
<evidence type="ECO:0000259" key="10">
    <source>
        <dbReference type="PROSITE" id="PS51456"/>
    </source>
</evidence>
<dbReference type="InterPro" id="IPR046987">
    <property type="entry name" value="Myo9"/>
</dbReference>
<keyword evidence="8" id="KW-0505">Motor protein</keyword>
<comment type="subcellular location">
    <subcellularLocation>
        <location evidence="2">Cytoplasm</location>
    </subcellularLocation>
    <subcellularLocation>
        <location evidence="1">Membrane</location>
    </subcellularLocation>
</comment>
<protein>
    <submittedName>
        <fullName evidence="11">Unconventional myosin-IXAa</fullName>
    </submittedName>
</protein>
<accession>A0ABV0WJ79</accession>
<comment type="caution">
    <text evidence="11">The sequence shown here is derived from an EMBL/GenBank/DDBJ whole genome shotgun (WGS) entry which is preliminary data.</text>
</comment>
<dbReference type="InterPro" id="IPR027417">
    <property type="entry name" value="P-loop_NTPase"/>
</dbReference>
<dbReference type="Pfam" id="PF00063">
    <property type="entry name" value="Myosin_head"/>
    <property type="match status" value="2"/>
</dbReference>
<dbReference type="Gene3D" id="1.20.58.530">
    <property type="match status" value="2"/>
</dbReference>